<dbReference type="PRINTS" id="PR00081">
    <property type="entry name" value="GDHRDH"/>
</dbReference>
<proteinExistence type="inferred from homology"/>
<evidence type="ECO:0000256" key="3">
    <source>
        <dbReference type="RuleBase" id="RU000363"/>
    </source>
</evidence>
<keyword evidence="2" id="KW-0560">Oxidoreductase</keyword>
<reference evidence="5 6" key="1">
    <citation type="submission" date="2024-03" db="EMBL/GenBank/DDBJ databases">
        <authorList>
            <person name="Jo J.-H."/>
        </authorList>
    </citation>
    <scope>NUCLEOTIDE SEQUENCE [LARGE SCALE GENOMIC DNA]</scope>
    <source>
        <strain evidence="5 6">PS1R-30</strain>
    </source>
</reference>
<organism evidence="5 6">
    <name type="scientific">Novosphingobium anseongense</name>
    <dbReference type="NCBI Taxonomy" id="3133436"/>
    <lineage>
        <taxon>Bacteria</taxon>
        <taxon>Pseudomonadati</taxon>
        <taxon>Pseudomonadota</taxon>
        <taxon>Alphaproteobacteria</taxon>
        <taxon>Sphingomonadales</taxon>
        <taxon>Sphingomonadaceae</taxon>
        <taxon>Novosphingobium</taxon>
    </lineage>
</organism>
<evidence type="ECO:0000256" key="1">
    <source>
        <dbReference type="ARBA" id="ARBA00006484"/>
    </source>
</evidence>
<dbReference type="PANTHER" id="PTHR45024">
    <property type="entry name" value="DEHYDROGENASES, SHORT CHAIN"/>
    <property type="match status" value="1"/>
</dbReference>
<name>A0ABU8S1C3_9SPHN</name>
<dbReference type="SMART" id="SM00822">
    <property type="entry name" value="PKS_KR"/>
    <property type="match status" value="1"/>
</dbReference>
<dbReference type="InterPro" id="IPR051687">
    <property type="entry name" value="Peroxisomal_Beta-Oxidation"/>
</dbReference>
<accession>A0ABU8S1C3</accession>
<gene>
    <name evidence="5" type="ORF">WG901_20645</name>
</gene>
<dbReference type="Gene3D" id="3.40.50.720">
    <property type="entry name" value="NAD(P)-binding Rossmann-like Domain"/>
    <property type="match status" value="1"/>
</dbReference>
<dbReference type="InterPro" id="IPR036291">
    <property type="entry name" value="NAD(P)-bd_dom_sf"/>
</dbReference>
<feature type="domain" description="Ketoreductase" evidence="4">
    <location>
        <begin position="13"/>
        <end position="221"/>
    </location>
</feature>
<evidence type="ECO:0000259" key="4">
    <source>
        <dbReference type="SMART" id="SM00822"/>
    </source>
</evidence>
<evidence type="ECO:0000313" key="5">
    <source>
        <dbReference type="EMBL" id="MEJ5979074.1"/>
    </source>
</evidence>
<dbReference type="PANTHER" id="PTHR45024:SF2">
    <property type="entry name" value="SCP2 DOMAIN-CONTAINING PROTEIN"/>
    <property type="match status" value="1"/>
</dbReference>
<comment type="similarity">
    <text evidence="1 3">Belongs to the short-chain dehydrogenases/reductases (SDR) family.</text>
</comment>
<protein>
    <submittedName>
        <fullName evidence="5">SDR family NAD(P)-dependent oxidoreductase</fullName>
    </submittedName>
</protein>
<dbReference type="InterPro" id="IPR002347">
    <property type="entry name" value="SDR_fam"/>
</dbReference>
<keyword evidence="6" id="KW-1185">Reference proteome</keyword>
<dbReference type="EMBL" id="JBBHJZ010000005">
    <property type="protein sequence ID" value="MEJ5979074.1"/>
    <property type="molecule type" value="Genomic_DNA"/>
</dbReference>
<sequence length="297" mass="31268">MTETSKQRLCEGRVVAITGGGRGIGRAEAIEMARHGAHLIVNNRSPGPAHEVVDLIRAEGGTAVAHVGDVSDMAVAAALLDTALVSFGRLDVLVNNAGIVRDRMFVNLSEDDWDTVVRVNLKGTYTTLSQAARYWRGMAKQGTPVAAAVINTTSNAGLFRNPGQSNYAAAKAGVANLTINAAYELASYGVTANALAPAAATDMSGHLIDPAKRDVDGFDPYAPENVAPLVAWLASMEARHVSGRVFEVKGGRVAVVEPWRIGPELDLGRKWDAAEMGTAVTDLVARARGNVDVMGRA</sequence>
<evidence type="ECO:0000313" key="6">
    <source>
        <dbReference type="Proteomes" id="UP001361239"/>
    </source>
</evidence>
<dbReference type="SUPFAM" id="SSF51735">
    <property type="entry name" value="NAD(P)-binding Rossmann-fold domains"/>
    <property type="match status" value="1"/>
</dbReference>
<evidence type="ECO:0000256" key="2">
    <source>
        <dbReference type="ARBA" id="ARBA00023002"/>
    </source>
</evidence>
<dbReference type="PROSITE" id="PS00061">
    <property type="entry name" value="ADH_SHORT"/>
    <property type="match status" value="1"/>
</dbReference>
<dbReference type="Pfam" id="PF00106">
    <property type="entry name" value="adh_short"/>
    <property type="match status" value="1"/>
</dbReference>
<comment type="caution">
    <text evidence="5">The sequence shown here is derived from an EMBL/GenBank/DDBJ whole genome shotgun (WGS) entry which is preliminary data.</text>
</comment>
<dbReference type="PRINTS" id="PR00080">
    <property type="entry name" value="SDRFAMILY"/>
</dbReference>
<dbReference type="RefSeq" id="WP_339589014.1">
    <property type="nucleotide sequence ID" value="NZ_JBBHJZ010000005.1"/>
</dbReference>
<dbReference type="InterPro" id="IPR057326">
    <property type="entry name" value="KR_dom"/>
</dbReference>
<dbReference type="Proteomes" id="UP001361239">
    <property type="component" value="Unassembled WGS sequence"/>
</dbReference>
<dbReference type="InterPro" id="IPR020904">
    <property type="entry name" value="Sc_DH/Rdtase_CS"/>
</dbReference>